<dbReference type="GeneTree" id="ENSGT00940000159408"/>
<feature type="region of interest" description="Disordered" evidence="2">
    <location>
        <begin position="16"/>
        <end position="37"/>
    </location>
</feature>
<dbReference type="InterPro" id="IPR036047">
    <property type="entry name" value="F-box-like_dom_sf"/>
</dbReference>
<dbReference type="FunFam" id="1.20.1280.50:FF:000002">
    <property type="entry name" value="F-box only protein 44"/>
    <property type="match status" value="2"/>
</dbReference>
<feature type="domain" description="FBA" evidence="4">
    <location>
        <begin position="478"/>
        <end position="655"/>
    </location>
</feature>
<dbReference type="GO" id="GO:0006516">
    <property type="term" value="P:glycoprotein catabolic process"/>
    <property type="evidence" value="ECO:0007669"/>
    <property type="project" value="TreeGrafter"/>
</dbReference>
<keyword evidence="6" id="KW-1185">Reference proteome</keyword>
<dbReference type="GO" id="GO:0036503">
    <property type="term" value="P:ERAD pathway"/>
    <property type="evidence" value="ECO:0007669"/>
    <property type="project" value="TreeGrafter"/>
</dbReference>
<dbReference type="InterPro" id="IPR007397">
    <property type="entry name" value="F-box-assoc_dom"/>
</dbReference>
<name>A0A8C1HJU2_CYPCA</name>
<proteinExistence type="predicted"/>
<reference evidence="5" key="2">
    <citation type="submission" date="2025-09" db="UniProtKB">
        <authorList>
            <consortium name="Ensembl"/>
        </authorList>
    </citation>
    <scope>IDENTIFICATION</scope>
</reference>
<evidence type="ECO:0000259" key="3">
    <source>
        <dbReference type="PROSITE" id="PS50181"/>
    </source>
</evidence>
<evidence type="ECO:0000256" key="2">
    <source>
        <dbReference type="SAM" id="MobiDB-lite"/>
    </source>
</evidence>
<evidence type="ECO:0000313" key="5">
    <source>
        <dbReference type="Ensembl" id="ENSCCRP00000055678.2"/>
    </source>
</evidence>
<dbReference type="AlphaFoldDB" id="A0A8C1HJU2"/>
<dbReference type="SUPFAM" id="SSF81383">
    <property type="entry name" value="F-box domain"/>
    <property type="match status" value="2"/>
</dbReference>
<dbReference type="GO" id="GO:0061630">
    <property type="term" value="F:ubiquitin protein ligase activity"/>
    <property type="evidence" value="ECO:0007669"/>
    <property type="project" value="TreeGrafter"/>
</dbReference>
<accession>A0A8C1HJU2</accession>
<dbReference type="GO" id="GO:0005737">
    <property type="term" value="C:cytoplasm"/>
    <property type="evidence" value="ECO:0007669"/>
    <property type="project" value="TreeGrafter"/>
</dbReference>
<evidence type="ECO:0000259" key="4">
    <source>
        <dbReference type="PROSITE" id="PS51114"/>
    </source>
</evidence>
<feature type="compositionally biased region" description="Polar residues" evidence="2">
    <location>
        <begin position="16"/>
        <end position="34"/>
    </location>
</feature>
<dbReference type="InterPro" id="IPR001810">
    <property type="entry name" value="F-box_dom"/>
</dbReference>
<dbReference type="SMART" id="SM01198">
    <property type="entry name" value="FBA"/>
    <property type="match status" value="4"/>
</dbReference>
<dbReference type="FunFam" id="2.60.120.260:FF:000012">
    <property type="entry name" value="F-box only protein 2"/>
    <property type="match status" value="4"/>
</dbReference>
<evidence type="ECO:0000256" key="1">
    <source>
        <dbReference type="ARBA" id="ARBA00022786"/>
    </source>
</evidence>
<feature type="domain" description="F-box" evidence="3">
    <location>
        <begin position="647"/>
        <end position="694"/>
    </location>
</feature>
<dbReference type="PROSITE" id="PS50181">
    <property type="entry name" value="FBOX"/>
    <property type="match status" value="2"/>
</dbReference>
<dbReference type="Gene3D" id="1.20.1280.50">
    <property type="match status" value="2"/>
</dbReference>
<sequence>MKRNFCGSTPTSECTNVSNKRQKNQNTRMGQSESGYVASKDFETRSDACSGQRSAVPLAVVEEILLNLPAHQVVQVCRLVCHEWKELVDSAAHWRERCRTEGLQPYDASRPPEDWRLFYFLSKFRRNLLKNPRAEDGLQAWEIVQNGADRWVTERNRNEGDRWATERNRKLFPENTVTRCFVTYHSQCFKEQLIDLKKEGYSDAFMDQLRPRIKISDWYTPLSDYGSQYWLSVELLDQEKNPIRTYHPYKVFFQQGSDYPWCQITYVFRDYGPGVRFIRFTHGGMGWSGIRVTNSSVEICPAAERLRCTKPNLLKNPSAQDGLRGWKIVRSGGDCWVIGENWKPIPDSVTSCFVTSYGLCLKRQLIDLNKEGYSETFMDQVQPHIKISDWYGPRWDCGSEYQICVELLDQRKNPIKTFQPEKVILSFKSSEQWCEMSHVFKNYGPGVRFIRFTHGGNDTQFWAGHYGIRVTNSSVVIYPADESFSLTYRNLLKNPSAQEGLQGWEIVADGGDRWVTGGNRTTFPVNTCFVTSYGLCLKEQLIDLKEEGYSDALMDQQQPHIKVSDWYAPLSDCGSEYQICVELLDEKKKPISTFQPEKVFFQQGTIYPWRQMFHVFRNYGPGVRFIRFTHGGKDTKFQEGQHGIQCSGQQSAVPLAVVEEILLNLPAHQVVQVCRLVCHEWKELVDSAAHWRERCRTEGLQPYDASRPPEDWRLFYFLSKFRRNLLKNPRAEDGLQGWEIVQNGADRWVTERNSKPFPDNTVTRCFVTSHGLCLKEQLIDLKKEGYSDAFMDQLRPRIKISDWYIPPSGYRSHYTLYVQFLDQEKNPIRTCHPYNYFRQQGSDYPWCQITYVFRDYGPGVQFIRFTHGGMGWSGIRVTNSSVEICPAAERWTSRVEDCT</sequence>
<dbReference type="GO" id="GO:0019005">
    <property type="term" value="C:SCF ubiquitin ligase complex"/>
    <property type="evidence" value="ECO:0007669"/>
    <property type="project" value="TreeGrafter"/>
</dbReference>
<dbReference type="PANTHER" id="PTHR12125">
    <property type="entry name" value="F-BOX ONLY PROTEIN 6-LIKE PROTEIN"/>
    <property type="match status" value="1"/>
</dbReference>
<protein>
    <submittedName>
        <fullName evidence="5">Uncharacterized protein</fullName>
    </submittedName>
</protein>
<dbReference type="Pfam" id="PF04300">
    <property type="entry name" value="FBA"/>
    <property type="match status" value="4"/>
</dbReference>
<dbReference type="Ensembl" id="ENSCCRT00000060360.2">
    <property type="protein sequence ID" value="ENSCCRP00000055678.2"/>
    <property type="gene ID" value="ENSCCRG00000029786.2"/>
</dbReference>
<reference evidence="5" key="1">
    <citation type="submission" date="2025-08" db="UniProtKB">
        <authorList>
            <consortium name="Ensembl"/>
        </authorList>
    </citation>
    <scope>IDENTIFICATION</scope>
</reference>
<feature type="domain" description="FBA" evidence="4">
    <location>
        <begin position="299"/>
        <end position="479"/>
    </location>
</feature>
<dbReference type="Pfam" id="PF00646">
    <property type="entry name" value="F-box"/>
    <property type="match status" value="2"/>
</dbReference>
<dbReference type="SUPFAM" id="SSF49785">
    <property type="entry name" value="Galactose-binding domain-like"/>
    <property type="match status" value="4"/>
</dbReference>
<evidence type="ECO:0000313" key="6">
    <source>
        <dbReference type="Proteomes" id="UP001108240"/>
    </source>
</evidence>
<dbReference type="GO" id="GO:0031146">
    <property type="term" value="P:SCF-dependent proteasomal ubiquitin-dependent protein catabolic process"/>
    <property type="evidence" value="ECO:0007669"/>
    <property type="project" value="TreeGrafter"/>
</dbReference>
<dbReference type="PROSITE" id="PS51114">
    <property type="entry name" value="FBA"/>
    <property type="match status" value="4"/>
</dbReference>
<dbReference type="SMART" id="SM00256">
    <property type="entry name" value="FBOX"/>
    <property type="match status" value="2"/>
</dbReference>
<feature type="domain" description="FBA" evidence="4">
    <location>
        <begin position="715"/>
        <end position="886"/>
    </location>
</feature>
<dbReference type="InterPro" id="IPR008979">
    <property type="entry name" value="Galactose-bd-like_sf"/>
</dbReference>
<dbReference type="PANTHER" id="PTHR12125:SF12">
    <property type="entry name" value="F-BOX ONLY PROTEIN 6"/>
    <property type="match status" value="1"/>
</dbReference>
<dbReference type="InterPro" id="IPR039752">
    <property type="entry name" value="F-box_only"/>
</dbReference>
<feature type="domain" description="F-box" evidence="3">
    <location>
        <begin position="50"/>
        <end position="97"/>
    </location>
</feature>
<dbReference type="Proteomes" id="UP001108240">
    <property type="component" value="Unplaced"/>
</dbReference>
<organism evidence="5 6">
    <name type="scientific">Cyprinus carpio carpio</name>
    <dbReference type="NCBI Taxonomy" id="630221"/>
    <lineage>
        <taxon>Eukaryota</taxon>
        <taxon>Metazoa</taxon>
        <taxon>Chordata</taxon>
        <taxon>Craniata</taxon>
        <taxon>Vertebrata</taxon>
        <taxon>Euteleostomi</taxon>
        <taxon>Actinopterygii</taxon>
        <taxon>Neopterygii</taxon>
        <taxon>Teleostei</taxon>
        <taxon>Ostariophysi</taxon>
        <taxon>Cypriniformes</taxon>
        <taxon>Cyprinidae</taxon>
        <taxon>Cyprininae</taxon>
        <taxon>Cyprinus</taxon>
    </lineage>
</organism>
<feature type="domain" description="FBA" evidence="4">
    <location>
        <begin position="118"/>
        <end position="301"/>
    </location>
</feature>
<dbReference type="Gene3D" id="2.60.120.260">
    <property type="entry name" value="Galactose-binding domain-like"/>
    <property type="match status" value="4"/>
</dbReference>
<keyword evidence="1" id="KW-0833">Ubl conjugation pathway</keyword>